<gene>
    <name evidence="2" type="ORF">GQ43DRAFT_214744</name>
</gene>
<dbReference type="EMBL" id="ML993886">
    <property type="protein sequence ID" value="KAF2204032.1"/>
    <property type="molecule type" value="Genomic_DNA"/>
</dbReference>
<keyword evidence="3" id="KW-1185">Reference proteome</keyword>
<proteinExistence type="predicted"/>
<organism evidence="2 3">
    <name type="scientific">Delitschia confertaspora ATCC 74209</name>
    <dbReference type="NCBI Taxonomy" id="1513339"/>
    <lineage>
        <taxon>Eukaryota</taxon>
        <taxon>Fungi</taxon>
        <taxon>Dikarya</taxon>
        <taxon>Ascomycota</taxon>
        <taxon>Pezizomycotina</taxon>
        <taxon>Dothideomycetes</taxon>
        <taxon>Pleosporomycetidae</taxon>
        <taxon>Pleosporales</taxon>
        <taxon>Delitschiaceae</taxon>
        <taxon>Delitschia</taxon>
    </lineage>
</organism>
<dbReference type="Proteomes" id="UP000799536">
    <property type="component" value="Unassembled WGS sequence"/>
</dbReference>
<feature type="region of interest" description="Disordered" evidence="1">
    <location>
        <begin position="1"/>
        <end position="91"/>
    </location>
</feature>
<evidence type="ECO:0000313" key="2">
    <source>
        <dbReference type="EMBL" id="KAF2204032.1"/>
    </source>
</evidence>
<reference evidence="2" key="1">
    <citation type="journal article" date="2020" name="Stud. Mycol.">
        <title>101 Dothideomycetes genomes: a test case for predicting lifestyles and emergence of pathogens.</title>
        <authorList>
            <person name="Haridas S."/>
            <person name="Albert R."/>
            <person name="Binder M."/>
            <person name="Bloem J."/>
            <person name="Labutti K."/>
            <person name="Salamov A."/>
            <person name="Andreopoulos B."/>
            <person name="Baker S."/>
            <person name="Barry K."/>
            <person name="Bills G."/>
            <person name="Bluhm B."/>
            <person name="Cannon C."/>
            <person name="Castanera R."/>
            <person name="Culley D."/>
            <person name="Daum C."/>
            <person name="Ezra D."/>
            <person name="Gonzalez J."/>
            <person name="Henrissat B."/>
            <person name="Kuo A."/>
            <person name="Liang C."/>
            <person name="Lipzen A."/>
            <person name="Lutzoni F."/>
            <person name="Magnuson J."/>
            <person name="Mondo S."/>
            <person name="Nolan M."/>
            <person name="Ohm R."/>
            <person name="Pangilinan J."/>
            <person name="Park H.-J."/>
            <person name="Ramirez L."/>
            <person name="Alfaro M."/>
            <person name="Sun H."/>
            <person name="Tritt A."/>
            <person name="Yoshinaga Y."/>
            <person name="Zwiers L.-H."/>
            <person name="Turgeon B."/>
            <person name="Goodwin S."/>
            <person name="Spatafora J."/>
            <person name="Crous P."/>
            <person name="Grigoriev I."/>
        </authorList>
    </citation>
    <scope>NUCLEOTIDE SEQUENCE</scope>
    <source>
        <strain evidence="2">ATCC 74209</strain>
    </source>
</reference>
<feature type="compositionally biased region" description="Polar residues" evidence="1">
    <location>
        <begin position="13"/>
        <end position="29"/>
    </location>
</feature>
<evidence type="ECO:0000313" key="3">
    <source>
        <dbReference type="Proteomes" id="UP000799536"/>
    </source>
</evidence>
<dbReference type="AlphaFoldDB" id="A0A9P4JRH6"/>
<sequence>MGAPTGNFGHLPTNVTAQSQPSIDASKSASLKGASHSADSKVAATEQQTAAAMPRGGEAPGTRQKSQAEQEADRLYEERMEEEYAKREGGA</sequence>
<protein>
    <submittedName>
        <fullName evidence="2">Uncharacterized protein</fullName>
    </submittedName>
</protein>
<name>A0A9P4JRH6_9PLEO</name>
<evidence type="ECO:0000256" key="1">
    <source>
        <dbReference type="SAM" id="MobiDB-lite"/>
    </source>
</evidence>
<comment type="caution">
    <text evidence="2">The sequence shown here is derived from an EMBL/GenBank/DDBJ whole genome shotgun (WGS) entry which is preliminary data.</text>
</comment>
<accession>A0A9P4JRH6</accession>
<feature type="compositionally biased region" description="Basic and acidic residues" evidence="1">
    <location>
        <begin position="66"/>
        <end position="91"/>
    </location>
</feature>